<dbReference type="Pfam" id="PF06245">
    <property type="entry name" value="DUF1015"/>
    <property type="match status" value="1"/>
</dbReference>
<gene>
    <name evidence="1" type="ORF">J0H12_03670</name>
</gene>
<reference evidence="1" key="1">
    <citation type="submission" date="2021-02" db="EMBL/GenBank/DDBJ databases">
        <title>Thiocyanate and organic carbon inputs drive convergent selection for specific autotrophic Afipia and Thiobacillus strains within complex microbiomes.</title>
        <authorList>
            <person name="Huddy R.J."/>
            <person name="Sachdeva R."/>
            <person name="Kadzinga F."/>
            <person name="Kantor R.S."/>
            <person name="Harrison S.T.L."/>
            <person name="Banfield J.F."/>
        </authorList>
    </citation>
    <scope>NUCLEOTIDE SEQUENCE</scope>
    <source>
        <strain evidence="1">SCN18_10_11_15_R4_P_38_20</strain>
    </source>
</reference>
<proteinExistence type="predicted"/>
<evidence type="ECO:0000313" key="1">
    <source>
        <dbReference type="EMBL" id="MBN9413004.1"/>
    </source>
</evidence>
<dbReference type="InterPro" id="IPR008323">
    <property type="entry name" value="UCP033563"/>
</dbReference>
<dbReference type="AlphaFoldDB" id="A0A8J7PSP0"/>
<organism evidence="1 2">
    <name type="scientific">Candidatus Paracaedimonas acanthamoebae</name>
    <dbReference type="NCBI Taxonomy" id="244581"/>
    <lineage>
        <taxon>Bacteria</taxon>
        <taxon>Pseudomonadati</taxon>
        <taxon>Pseudomonadota</taxon>
        <taxon>Alphaproteobacteria</taxon>
        <taxon>Holosporales</taxon>
        <taxon>Caedimonadaceae</taxon>
        <taxon>Candidatus Paracaedimonas</taxon>
    </lineage>
</organism>
<comment type="caution">
    <text evidence="1">The sequence shown here is derived from an EMBL/GenBank/DDBJ whole genome shotgun (WGS) entry which is preliminary data.</text>
</comment>
<evidence type="ECO:0000313" key="2">
    <source>
        <dbReference type="Proteomes" id="UP000664414"/>
    </source>
</evidence>
<sequence>MSAMNLENIKRDYLLPQSLQAKSSTFYLSEADILPTIRANKSHRIFPFCVVKINNAIGVVGLLDLRYSNQLLPHETCITSKITNLKNSLLETKKQKNPIILAHNNHYLINTYLKNISEKFSANYVLEKQGIFIEIWKNNPYMPQLASVYNSLTYLHIVDGHHRVKAFDQNTGYLMYYLLASDQVITKPIIRSYFLNCDQVKEIFNQASKKFFLKRIHEDEYKSFKYKHFINLRYFDQFYIIKATSNELDIRNTLQFFYEKGKTPALLHSFSNIKLEESQSREDFGNSLFQLIIPAFPFSLVPNVSHLSPLPPHSTWFEPKIPDNVFVYTF</sequence>
<accession>A0A8J7PSP0</accession>
<dbReference type="Proteomes" id="UP000664414">
    <property type="component" value="Unassembled WGS sequence"/>
</dbReference>
<dbReference type="EMBL" id="JAFKGL010000015">
    <property type="protein sequence ID" value="MBN9413004.1"/>
    <property type="molecule type" value="Genomic_DNA"/>
</dbReference>
<name>A0A8J7PSP0_9PROT</name>
<protein>
    <recommendedName>
        <fullName evidence="3">DUF1015 family protein</fullName>
    </recommendedName>
</protein>
<evidence type="ECO:0008006" key="3">
    <source>
        <dbReference type="Google" id="ProtNLM"/>
    </source>
</evidence>